<comment type="similarity">
    <text evidence="2">Belongs to the cation diffusion facilitator (CDF) transporter (TC 2.A.4) family. SLC30A subfamily.</text>
</comment>
<evidence type="ECO:0000256" key="5">
    <source>
        <dbReference type="ARBA" id="ARBA00022989"/>
    </source>
</evidence>
<dbReference type="InterPro" id="IPR036837">
    <property type="entry name" value="Cation_efflux_CTD_sf"/>
</dbReference>
<dbReference type="InterPro" id="IPR058533">
    <property type="entry name" value="Cation_efflux_TM"/>
</dbReference>
<dbReference type="PANTHER" id="PTHR11562">
    <property type="entry name" value="CATION EFFLUX PROTEIN/ ZINC TRANSPORTER"/>
    <property type="match status" value="1"/>
</dbReference>
<evidence type="ECO:0000256" key="3">
    <source>
        <dbReference type="ARBA" id="ARBA00022448"/>
    </source>
</evidence>
<evidence type="ECO:0000259" key="9">
    <source>
        <dbReference type="Pfam" id="PF01545"/>
    </source>
</evidence>
<evidence type="ECO:0000313" key="11">
    <source>
        <dbReference type="EMBL" id="KRM93175.1"/>
    </source>
</evidence>
<dbReference type="Pfam" id="PF01545">
    <property type="entry name" value="Cation_efflux"/>
    <property type="match status" value="1"/>
</dbReference>
<keyword evidence="3" id="KW-0813">Transport</keyword>
<dbReference type="InterPro" id="IPR027470">
    <property type="entry name" value="Cation_efflux_CTD"/>
</dbReference>
<dbReference type="InterPro" id="IPR050681">
    <property type="entry name" value="CDF/SLC30A"/>
</dbReference>
<dbReference type="Gene3D" id="1.20.1510.10">
    <property type="entry name" value="Cation efflux protein transmembrane domain"/>
    <property type="match status" value="1"/>
</dbReference>
<name>A0A0R2CNU5_9LACO</name>
<dbReference type="NCBIfam" id="TIGR01297">
    <property type="entry name" value="CDF"/>
    <property type="match status" value="1"/>
</dbReference>
<dbReference type="Proteomes" id="UP000051256">
    <property type="component" value="Unassembled WGS sequence"/>
</dbReference>
<evidence type="ECO:0000259" key="10">
    <source>
        <dbReference type="Pfam" id="PF16916"/>
    </source>
</evidence>
<feature type="transmembrane region" description="Helical" evidence="8">
    <location>
        <begin position="16"/>
        <end position="40"/>
    </location>
</feature>
<keyword evidence="4 8" id="KW-0812">Transmembrane</keyword>
<proteinExistence type="inferred from homology"/>
<keyword evidence="5 8" id="KW-1133">Transmembrane helix</keyword>
<dbReference type="PANTHER" id="PTHR11562:SF17">
    <property type="entry name" value="RE54080P-RELATED"/>
    <property type="match status" value="1"/>
</dbReference>
<reference evidence="11 12" key="1">
    <citation type="journal article" date="2015" name="Genome Announc.">
        <title>Expanding the biotechnology potential of lactobacilli through comparative genomics of 213 strains and associated genera.</title>
        <authorList>
            <person name="Sun Z."/>
            <person name="Harris H.M."/>
            <person name="McCann A."/>
            <person name="Guo C."/>
            <person name="Argimon S."/>
            <person name="Zhang W."/>
            <person name="Yang X."/>
            <person name="Jeffery I.B."/>
            <person name="Cooney J.C."/>
            <person name="Kagawa T.F."/>
            <person name="Liu W."/>
            <person name="Song Y."/>
            <person name="Salvetti E."/>
            <person name="Wrobel A."/>
            <person name="Rasinkangas P."/>
            <person name="Parkhill J."/>
            <person name="Rea M.C."/>
            <person name="O'Sullivan O."/>
            <person name="Ritari J."/>
            <person name="Douillard F.P."/>
            <person name="Paul Ross R."/>
            <person name="Yang R."/>
            <person name="Briner A.E."/>
            <person name="Felis G.E."/>
            <person name="de Vos W.M."/>
            <person name="Barrangou R."/>
            <person name="Klaenhammer T.R."/>
            <person name="Caufield P.W."/>
            <person name="Cui Y."/>
            <person name="Zhang H."/>
            <person name="O'Toole P.W."/>
        </authorList>
    </citation>
    <scope>NUCLEOTIDE SEQUENCE [LARGE SCALE GENOMIC DNA]</scope>
    <source>
        <strain evidence="11 12">DSM 24302</strain>
    </source>
</reference>
<dbReference type="Pfam" id="PF16916">
    <property type="entry name" value="ZT_dimer"/>
    <property type="match status" value="1"/>
</dbReference>
<organism evidence="11 12">
    <name type="scientific">Lentilactobacillus senioris DSM 24302 = JCM 17472</name>
    <dbReference type="NCBI Taxonomy" id="1423802"/>
    <lineage>
        <taxon>Bacteria</taxon>
        <taxon>Bacillati</taxon>
        <taxon>Bacillota</taxon>
        <taxon>Bacilli</taxon>
        <taxon>Lactobacillales</taxon>
        <taxon>Lactobacillaceae</taxon>
        <taxon>Lentilactobacillus</taxon>
    </lineage>
</organism>
<dbReference type="STRING" id="1423802.FC56_GL000839"/>
<evidence type="ECO:0000256" key="2">
    <source>
        <dbReference type="ARBA" id="ARBA00008873"/>
    </source>
</evidence>
<feature type="transmembrane region" description="Helical" evidence="8">
    <location>
        <begin position="158"/>
        <end position="176"/>
    </location>
</feature>
<comment type="subcellular location">
    <subcellularLocation>
        <location evidence="1">Membrane</location>
        <topology evidence="1">Multi-pass membrane protein</topology>
    </subcellularLocation>
</comment>
<evidence type="ECO:0000256" key="8">
    <source>
        <dbReference type="SAM" id="Phobius"/>
    </source>
</evidence>
<dbReference type="EMBL" id="AYZR01000009">
    <property type="protein sequence ID" value="KRM93175.1"/>
    <property type="molecule type" value="Genomic_DNA"/>
</dbReference>
<dbReference type="SUPFAM" id="SSF161111">
    <property type="entry name" value="Cation efflux protein transmembrane domain-like"/>
    <property type="match status" value="1"/>
</dbReference>
<dbReference type="AlphaFoldDB" id="A0A0R2CNU5"/>
<evidence type="ECO:0000256" key="6">
    <source>
        <dbReference type="ARBA" id="ARBA00023065"/>
    </source>
</evidence>
<feature type="domain" description="Cation efflux protein cytoplasmic" evidence="10">
    <location>
        <begin position="212"/>
        <end position="286"/>
    </location>
</feature>
<evidence type="ECO:0000256" key="1">
    <source>
        <dbReference type="ARBA" id="ARBA00004141"/>
    </source>
</evidence>
<dbReference type="PATRIC" id="fig|1423802.4.peg.852"/>
<dbReference type="InterPro" id="IPR027469">
    <property type="entry name" value="Cation_efflux_TMD_sf"/>
</dbReference>
<feature type="domain" description="Cation efflux protein transmembrane" evidence="9">
    <location>
        <begin position="19"/>
        <end position="207"/>
    </location>
</feature>
<sequence length="304" mass="33322">MTKHQHTDSDMSGRRFFWVTVLNVVITIAEFVGGAVAGSLSLLSDAFHNLGDSLSIVISYFAHRISRKPQTETNTYGYRRAQIITALLNALALILVCAILVIEAVRRISHPEPINGTLMLTVAVIGLAANVISALLLSSGSKNNLNMRATYLHIMSDALSSVAIIIGGILIQIFNWTWVDPAVTIAVAIYIMYESAPIIKETIKILMEGAPTNLDFDAVKNDLLALPDVKGVHHLHAWLIDENNIIVSVHVNLSDMKISKAEVIYDQITKILKTKYGVCHVTIQAEASRGVNQDIIYDQGKDIP</sequence>
<keyword evidence="6" id="KW-0406">Ion transport</keyword>
<dbReference type="GO" id="GO:0005385">
    <property type="term" value="F:zinc ion transmembrane transporter activity"/>
    <property type="evidence" value="ECO:0007669"/>
    <property type="project" value="TreeGrafter"/>
</dbReference>
<dbReference type="RefSeq" id="WP_056978599.1">
    <property type="nucleotide sequence ID" value="NZ_AYZR01000009.1"/>
</dbReference>
<evidence type="ECO:0000256" key="7">
    <source>
        <dbReference type="ARBA" id="ARBA00023136"/>
    </source>
</evidence>
<accession>A0A0R2CNU5</accession>
<keyword evidence="7 8" id="KW-0472">Membrane</keyword>
<gene>
    <name evidence="11" type="ORF">FC56_GL000839</name>
</gene>
<evidence type="ECO:0000256" key="4">
    <source>
        <dbReference type="ARBA" id="ARBA00022692"/>
    </source>
</evidence>
<keyword evidence="12" id="KW-1185">Reference proteome</keyword>
<evidence type="ECO:0000313" key="12">
    <source>
        <dbReference type="Proteomes" id="UP000051256"/>
    </source>
</evidence>
<dbReference type="GO" id="GO:0005886">
    <property type="term" value="C:plasma membrane"/>
    <property type="evidence" value="ECO:0007669"/>
    <property type="project" value="TreeGrafter"/>
</dbReference>
<protein>
    <submittedName>
        <fullName evidence="11">Cadmium, cobalt and zinc H(+)-K(+) antiporter</fullName>
    </submittedName>
</protein>
<feature type="transmembrane region" description="Helical" evidence="8">
    <location>
        <begin position="83"/>
        <end position="102"/>
    </location>
</feature>
<dbReference type="Gene3D" id="3.30.70.1350">
    <property type="entry name" value="Cation efflux protein, cytoplasmic domain"/>
    <property type="match status" value="1"/>
</dbReference>
<comment type="caution">
    <text evidence="11">The sequence shown here is derived from an EMBL/GenBank/DDBJ whole genome shotgun (WGS) entry which is preliminary data.</text>
</comment>
<dbReference type="SUPFAM" id="SSF160240">
    <property type="entry name" value="Cation efflux protein cytoplasmic domain-like"/>
    <property type="match status" value="1"/>
</dbReference>
<feature type="transmembrane region" description="Helical" evidence="8">
    <location>
        <begin position="114"/>
        <end position="137"/>
    </location>
</feature>
<dbReference type="InterPro" id="IPR002524">
    <property type="entry name" value="Cation_efflux"/>
</dbReference>